<evidence type="ECO:0000256" key="4">
    <source>
        <dbReference type="ARBA" id="ARBA00022842"/>
    </source>
</evidence>
<evidence type="ECO:0000256" key="3">
    <source>
        <dbReference type="ARBA" id="ARBA00022723"/>
    </source>
</evidence>
<dbReference type="Proteomes" id="UP001293593">
    <property type="component" value="Unassembled WGS sequence"/>
</dbReference>
<keyword evidence="3" id="KW-0479">Metal-binding</keyword>
<dbReference type="GO" id="GO:0008168">
    <property type="term" value="F:methyltransferase activity"/>
    <property type="evidence" value="ECO:0007669"/>
    <property type="project" value="UniProtKB-KW"/>
</dbReference>
<organism evidence="5 6">
    <name type="scientific">Acacia crassicarpa</name>
    <name type="common">northern wattle</name>
    <dbReference type="NCBI Taxonomy" id="499986"/>
    <lineage>
        <taxon>Eukaryota</taxon>
        <taxon>Viridiplantae</taxon>
        <taxon>Streptophyta</taxon>
        <taxon>Embryophyta</taxon>
        <taxon>Tracheophyta</taxon>
        <taxon>Spermatophyta</taxon>
        <taxon>Magnoliopsida</taxon>
        <taxon>eudicotyledons</taxon>
        <taxon>Gunneridae</taxon>
        <taxon>Pentapetalae</taxon>
        <taxon>rosids</taxon>
        <taxon>fabids</taxon>
        <taxon>Fabales</taxon>
        <taxon>Fabaceae</taxon>
        <taxon>Caesalpinioideae</taxon>
        <taxon>mimosoid clade</taxon>
        <taxon>Acacieae</taxon>
        <taxon>Acacia</taxon>
    </lineage>
</organism>
<comment type="caution">
    <text evidence="5">The sequence shown here is derived from an EMBL/GenBank/DDBJ whole genome shotgun (WGS) entry which is preliminary data.</text>
</comment>
<keyword evidence="2" id="KW-0808">Transferase</keyword>
<dbReference type="InterPro" id="IPR042086">
    <property type="entry name" value="MeTrfase_capping"/>
</dbReference>
<dbReference type="Pfam" id="PF03492">
    <property type="entry name" value="Methyltransf_7"/>
    <property type="match status" value="1"/>
</dbReference>
<evidence type="ECO:0000256" key="1">
    <source>
        <dbReference type="ARBA" id="ARBA00022603"/>
    </source>
</evidence>
<dbReference type="SUPFAM" id="SSF53335">
    <property type="entry name" value="S-adenosyl-L-methionine-dependent methyltransferases"/>
    <property type="match status" value="1"/>
</dbReference>
<keyword evidence="6" id="KW-1185">Reference proteome</keyword>
<dbReference type="Gene3D" id="3.40.50.150">
    <property type="entry name" value="Vaccinia Virus protein VP39"/>
    <property type="match status" value="1"/>
</dbReference>
<keyword evidence="1" id="KW-0489">Methyltransferase</keyword>
<keyword evidence="4" id="KW-0460">Magnesium</keyword>
<protein>
    <submittedName>
        <fullName evidence="5">Uncharacterized protein</fullName>
    </submittedName>
</protein>
<name>A0AAE1TGX1_9FABA</name>
<dbReference type="EMBL" id="JAWXYG010000001">
    <property type="protein sequence ID" value="KAK4284747.1"/>
    <property type="molecule type" value="Genomic_DNA"/>
</dbReference>
<evidence type="ECO:0000313" key="5">
    <source>
        <dbReference type="EMBL" id="KAK4284747.1"/>
    </source>
</evidence>
<dbReference type="AlphaFoldDB" id="A0AAE1TGX1"/>
<dbReference type="InterPro" id="IPR029063">
    <property type="entry name" value="SAM-dependent_MTases_sf"/>
</dbReference>
<gene>
    <name evidence="5" type="ORF">QN277_001534</name>
</gene>
<dbReference type="PANTHER" id="PTHR31009">
    <property type="entry name" value="S-ADENOSYL-L-METHIONINE:CARBOXYL METHYLTRANSFERASE FAMILY PROTEIN"/>
    <property type="match status" value="1"/>
</dbReference>
<reference evidence="5" key="1">
    <citation type="submission" date="2023-10" db="EMBL/GenBank/DDBJ databases">
        <title>Chromosome-level genome of the transformable northern wattle, Acacia crassicarpa.</title>
        <authorList>
            <person name="Massaro I."/>
            <person name="Sinha N.R."/>
            <person name="Poethig S."/>
            <person name="Leichty A.R."/>
        </authorList>
    </citation>
    <scope>NUCLEOTIDE SEQUENCE</scope>
    <source>
        <strain evidence="5">Acra3RX</strain>
        <tissue evidence="5">Leaf</tissue>
    </source>
</reference>
<accession>A0AAE1TGX1</accession>
<dbReference type="InterPro" id="IPR005299">
    <property type="entry name" value="MeTrfase_7"/>
</dbReference>
<sequence>MTAMAMPIVQVLHMSGGVGETSYANNSSTPKKVMMRVKPILEEGVNKMYCTNLPTVMKVADLGCSCGPNTLLLVWNIIDIVHETSLRLKVETPTFQFFLNDLFGNDFNSIFKSLPEFYHTLKQDTMCLINATPGNFYGTLFPSNSIHFFHSSFSLHWLSQVPNLLGEEAKIRDDDKGNVHATSMFPPSYAKQFKQDFKQFLRSRYMELVPEGGMHLTFLGRYDTSEYISMPGLILMALNDMVSENLIEEEKLEHFVVPIYFATLDEVTEILKEEGSFFSVERLESVKLSWDGSSLDEEGDKSFKDESERAEFITRSKRSVFEPICKAHFGEGIMDELFLRFKNKVIQFLPKLVDPVLVISLTKIA</sequence>
<dbReference type="GO" id="GO:0032259">
    <property type="term" value="P:methylation"/>
    <property type="evidence" value="ECO:0007669"/>
    <property type="project" value="UniProtKB-KW"/>
</dbReference>
<evidence type="ECO:0000313" key="6">
    <source>
        <dbReference type="Proteomes" id="UP001293593"/>
    </source>
</evidence>
<evidence type="ECO:0000256" key="2">
    <source>
        <dbReference type="ARBA" id="ARBA00022679"/>
    </source>
</evidence>
<dbReference type="GO" id="GO:0046872">
    <property type="term" value="F:metal ion binding"/>
    <property type="evidence" value="ECO:0007669"/>
    <property type="project" value="UniProtKB-KW"/>
</dbReference>
<dbReference type="Gene3D" id="1.10.1200.270">
    <property type="entry name" value="Methyltransferase, alpha-helical capping domain"/>
    <property type="match status" value="1"/>
</dbReference>
<proteinExistence type="predicted"/>